<keyword evidence="3" id="KW-1185">Reference proteome</keyword>
<comment type="caution">
    <text evidence="2">The sequence shown here is derived from an EMBL/GenBank/DDBJ whole genome shotgun (WGS) entry which is preliminary data.</text>
</comment>
<feature type="region of interest" description="Disordered" evidence="1">
    <location>
        <begin position="1"/>
        <end position="24"/>
    </location>
</feature>
<protein>
    <submittedName>
        <fullName evidence="2">Uncharacterized protein</fullName>
    </submittedName>
</protein>
<reference evidence="2 3" key="1">
    <citation type="submission" date="2017-08" db="EMBL/GenBank/DDBJ databases">
        <title>Acidophilic green algal genome provides insights into adaptation to an acidic environment.</title>
        <authorList>
            <person name="Hirooka S."/>
            <person name="Hirose Y."/>
            <person name="Kanesaki Y."/>
            <person name="Higuchi S."/>
            <person name="Fujiwara T."/>
            <person name="Onuma R."/>
            <person name="Era A."/>
            <person name="Ohbayashi R."/>
            <person name="Uzuka A."/>
            <person name="Nozaki H."/>
            <person name="Yoshikawa H."/>
            <person name="Miyagishima S.Y."/>
        </authorList>
    </citation>
    <scope>NUCLEOTIDE SEQUENCE [LARGE SCALE GENOMIC DNA]</scope>
    <source>
        <strain evidence="2 3">NIES-2499</strain>
    </source>
</reference>
<dbReference type="EMBL" id="BEGY01000164">
    <property type="protein sequence ID" value="GAX85352.1"/>
    <property type="molecule type" value="Genomic_DNA"/>
</dbReference>
<name>A0A250XQZ4_9CHLO</name>
<organism evidence="2 3">
    <name type="scientific">Chlamydomonas eustigma</name>
    <dbReference type="NCBI Taxonomy" id="1157962"/>
    <lineage>
        <taxon>Eukaryota</taxon>
        <taxon>Viridiplantae</taxon>
        <taxon>Chlorophyta</taxon>
        <taxon>core chlorophytes</taxon>
        <taxon>Chlorophyceae</taxon>
        <taxon>CS clade</taxon>
        <taxon>Chlamydomonadales</taxon>
        <taxon>Chlamydomonadaceae</taxon>
        <taxon>Chlamydomonas</taxon>
    </lineage>
</organism>
<dbReference type="Proteomes" id="UP000232323">
    <property type="component" value="Unassembled WGS sequence"/>
</dbReference>
<dbReference type="AlphaFoldDB" id="A0A250XQZ4"/>
<accession>A0A250XQZ4</accession>
<proteinExistence type="predicted"/>
<evidence type="ECO:0000313" key="3">
    <source>
        <dbReference type="Proteomes" id="UP000232323"/>
    </source>
</evidence>
<sequence length="168" mass="18763">MPGYLTKRAPESFELPPVKRGRNQTQTECLKNDVDAAKHPKVATTLLGNFDCSMKTTAQSDDDCACSELSLLDLTELLQELEELEMCDADGVDITPITARPVMTQGEPRREEEKPDAINLSSFENDFSFSACKHDALGVVCCWWRSSCDFESHSWFITSRSDESACNI</sequence>
<gene>
    <name evidence="2" type="ORF">CEUSTIGMA_g12769.t1</name>
</gene>
<evidence type="ECO:0000256" key="1">
    <source>
        <dbReference type="SAM" id="MobiDB-lite"/>
    </source>
</evidence>
<evidence type="ECO:0000313" key="2">
    <source>
        <dbReference type="EMBL" id="GAX85352.1"/>
    </source>
</evidence>